<reference evidence="1 2" key="1">
    <citation type="submission" date="2023-10" db="EMBL/GenBank/DDBJ databases">
        <authorList>
            <person name="Maclean D."/>
            <person name="Macfadyen A."/>
        </authorList>
    </citation>
    <scope>NUCLEOTIDE SEQUENCE [LARGE SCALE GENOMIC DNA]</scope>
</reference>
<keyword evidence="2" id="KW-1185">Reference proteome</keyword>
<proteinExistence type="predicted"/>
<sequence>MGHTCCCKGFPDALQGLPWVAVGSLSAADDSAEDGTAAETRATGLGKQAIKELVDVDVALVERRLAACATQLRMAVPVTCSAAPNPPQTPGQGGAQASLSTASSMAKSAVPGPRLGLQIFRQLPAWALSGPALPPVRTLFGSRPGWRPLLKVAYTRQGTISCVGGLPRLA</sequence>
<dbReference type="Proteomes" id="UP001314263">
    <property type="component" value="Unassembled WGS sequence"/>
</dbReference>
<dbReference type="AlphaFoldDB" id="A0AAV1IMV3"/>
<evidence type="ECO:0000313" key="1">
    <source>
        <dbReference type="EMBL" id="CAK0787309.1"/>
    </source>
</evidence>
<organism evidence="1 2">
    <name type="scientific">Coccomyxa viridis</name>
    <dbReference type="NCBI Taxonomy" id="1274662"/>
    <lineage>
        <taxon>Eukaryota</taxon>
        <taxon>Viridiplantae</taxon>
        <taxon>Chlorophyta</taxon>
        <taxon>core chlorophytes</taxon>
        <taxon>Trebouxiophyceae</taxon>
        <taxon>Trebouxiophyceae incertae sedis</taxon>
        <taxon>Coccomyxaceae</taxon>
        <taxon>Coccomyxa</taxon>
    </lineage>
</organism>
<evidence type="ECO:0000313" key="2">
    <source>
        <dbReference type="Proteomes" id="UP001314263"/>
    </source>
</evidence>
<gene>
    <name evidence="1" type="ORF">CVIRNUC_010527</name>
</gene>
<dbReference type="EMBL" id="CAUYUE010000016">
    <property type="protein sequence ID" value="CAK0787309.1"/>
    <property type="molecule type" value="Genomic_DNA"/>
</dbReference>
<name>A0AAV1IMV3_9CHLO</name>
<protein>
    <submittedName>
        <fullName evidence="1">Uncharacterized protein</fullName>
    </submittedName>
</protein>
<accession>A0AAV1IMV3</accession>
<comment type="caution">
    <text evidence="1">The sequence shown here is derived from an EMBL/GenBank/DDBJ whole genome shotgun (WGS) entry which is preliminary data.</text>
</comment>